<dbReference type="GeneID" id="94580400"/>
<accession>A0A1X3D3P9</accession>
<reference evidence="2" key="1">
    <citation type="submission" date="2017-01" db="EMBL/GenBank/DDBJ databases">
        <authorList>
            <person name="Wolfgang W.J."/>
            <person name="Cole J."/>
            <person name="Wroblewski D."/>
            <person name="Mcginnis J."/>
            <person name="Musser K.A."/>
        </authorList>
    </citation>
    <scope>NUCLEOTIDE SEQUENCE [LARGE SCALE GENOMIC DNA]</scope>
    <source>
        <strain evidence="2">DSM 19151</strain>
    </source>
</reference>
<keyword evidence="2" id="KW-1185">Reference proteome</keyword>
<organism evidence="1 2">
    <name type="scientific">Neisseria dentiae</name>
    <dbReference type="NCBI Taxonomy" id="194197"/>
    <lineage>
        <taxon>Bacteria</taxon>
        <taxon>Pseudomonadati</taxon>
        <taxon>Pseudomonadota</taxon>
        <taxon>Betaproteobacteria</taxon>
        <taxon>Neisseriales</taxon>
        <taxon>Neisseriaceae</taxon>
        <taxon>Neisseria</taxon>
    </lineage>
</organism>
<sequence>MNAGNRIPVSVRISQEDADFISALDIEGAHTPSEKIRELLRQARLVHTQTRDYGAALHAMEQFFQNAKHGVLYAEKQYGVHSHILARLFELLPDLAATLAADLPAEADLEALKQYERETMRRIVRLADSVLQLAVTGKGAAYDDTVLQQLENTLRLAQIVKQANEAV</sequence>
<proteinExistence type="predicted"/>
<dbReference type="OrthoDB" id="5771270at2"/>
<dbReference type="Proteomes" id="UP000193118">
    <property type="component" value="Unassembled WGS sequence"/>
</dbReference>
<comment type="caution">
    <text evidence="1">The sequence shown here is derived from an EMBL/GenBank/DDBJ whole genome shotgun (WGS) entry which is preliminary data.</text>
</comment>
<protein>
    <submittedName>
        <fullName evidence="1">Uncharacterized protein</fullName>
    </submittedName>
</protein>
<dbReference type="AlphaFoldDB" id="A0A1X3D3P9"/>
<dbReference type="EMBL" id="MTBO01000038">
    <property type="protein sequence ID" value="OSI14324.1"/>
    <property type="molecule type" value="Genomic_DNA"/>
</dbReference>
<dbReference type="STRING" id="194197.BWD09_10875"/>
<evidence type="ECO:0000313" key="1">
    <source>
        <dbReference type="EMBL" id="OSI14324.1"/>
    </source>
</evidence>
<evidence type="ECO:0000313" key="2">
    <source>
        <dbReference type="Proteomes" id="UP000193118"/>
    </source>
</evidence>
<name>A0A1X3D3P9_9NEIS</name>
<gene>
    <name evidence="1" type="ORF">BWD09_10875</name>
</gene>
<dbReference type="RefSeq" id="WP_085366834.1">
    <property type="nucleotide sequence ID" value="NZ_CAUJPZ010000053.1"/>
</dbReference>